<evidence type="ECO:0000256" key="1">
    <source>
        <dbReference type="SAM" id="MobiDB-lite"/>
    </source>
</evidence>
<dbReference type="AlphaFoldDB" id="A0A212LKF7"/>
<name>A0A212LKF7_9HYPH</name>
<protein>
    <submittedName>
        <fullName evidence="2">Uncharacterized protein</fullName>
    </submittedName>
</protein>
<accession>A0A212LKF7</accession>
<gene>
    <name evidence="2" type="ORF">KL86PLE_60302</name>
</gene>
<organism evidence="2">
    <name type="scientific">uncultured Pleomorphomonas sp</name>
    <dbReference type="NCBI Taxonomy" id="442121"/>
    <lineage>
        <taxon>Bacteria</taxon>
        <taxon>Pseudomonadati</taxon>
        <taxon>Pseudomonadota</taxon>
        <taxon>Alphaproteobacteria</taxon>
        <taxon>Hyphomicrobiales</taxon>
        <taxon>Pleomorphomonadaceae</taxon>
        <taxon>Pleomorphomonas</taxon>
        <taxon>environmental samples</taxon>
    </lineage>
</organism>
<dbReference type="EMBL" id="FMJD01000010">
    <property type="protein sequence ID" value="SCM77987.1"/>
    <property type="molecule type" value="Genomic_DNA"/>
</dbReference>
<feature type="region of interest" description="Disordered" evidence="1">
    <location>
        <begin position="1"/>
        <end position="51"/>
    </location>
</feature>
<proteinExistence type="predicted"/>
<evidence type="ECO:0000313" key="2">
    <source>
        <dbReference type="EMBL" id="SCM77987.1"/>
    </source>
</evidence>
<sequence>MELVKSMAGPRRPDVPKLTDMASRNQRDEWQKSLESSEVAKPVQTACNLPD</sequence>
<reference evidence="2" key="1">
    <citation type="submission" date="2016-08" db="EMBL/GenBank/DDBJ databases">
        <authorList>
            <person name="Seilhamer J.J."/>
        </authorList>
    </citation>
    <scope>NUCLEOTIDE SEQUENCE</scope>
    <source>
        <strain evidence="2">86</strain>
    </source>
</reference>